<dbReference type="PANTHER" id="PTHR40055:SF1">
    <property type="entry name" value="TRANSCRIPTIONAL REGULATOR YGIV-RELATED"/>
    <property type="match status" value="1"/>
</dbReference>
<dbReference type="InterPro" id="IPR018060">
    <property type="entry name" value="HTH_AraC"/>
</dbReference>
<dbReference type="InterPro" id="IPR018062">
    <property type="entry name" value="HTH_AraC-typ_CS"/>
</dbReference>
<dbReference type="InterPro" id="IPR029442">
    <property type="entry name" value="GyrI-like"/>
</dbReference>
<dbReference type="AlphaFoldDB" id="F5SYU8"/>
<keyword evidence="3" id="KW-0804">Transcription</keyword>
<dbReference type="Gene3D" id="1.10.10.60">
    <property type="entry name" value="Homeodomain-like"/>
    <property type="match status" value="2"/>
</dbReference>
<dbReference type="GO" id="GO:0043565">
    <property type="term" value="F:sequence-specific DNA binding"/>
    <property type="evidence" value="ECO:0007669"/>
    <property type="project" value="InterPro"/>
</dbReference>
<dbReference type="InterPro" id="IPR020449">
    <property type="entry name" value="Tscrpt_reg_AraC-type_HTH"/>
</dbReference>
<dbReference type="InterPro" id="IPR010499">
    <property type="entry name" value="AraC_E-bd"/>
</dbReference>
<evidence type="ECO:0000256" key="1">
    <source>
        <dbReference type="ARBA" id="ARBA00023015"/>
    </source>
</evidence>
<evidence type="ECO:0000256" key="3">
    <source>
        <dbReference type="ARBA" id="ARBA00023163"/>
    </source>
</evidence>
<evidence type="ECO:0000313" key="5">
    <source>
        <dbReference type="EMBL" id="EGL54269.1"/>
    </source>
</evidence>
<keyword evidence="6" id="KW-1185">Reference proteome</keyword>
<dbReference type="SUPFAM" id="SSF46689">
    <property type="entry name" value="Homeodomain-like"/>
    <property type="match status" value="2"/>
</dbReference>
<keyword evidence="2" id="KW-0238">DNA-binding</keyword>
<dbReference type="InterPro" id="IPR050908">
    <property type="entry name" value="SmbC-like"/>
</dbReference>
<dbReference type="SMART" id="SM00871">
    <property type="entry name" value="AraC_E_bind"/>
    <property type="match status" value="1"/>
</dbReference>
<sequence length="283" mass="33101">MSVYANRMIKVCDYIQSHLDDDLSLDKLSQVTYFSRYHFHRQFADFVGINVAKYIQISRLKRAAYQLVFEPKLRVIDIALQAGFESPESFSRAFKNYCQQSPSQFKQMPKWDIWNELIKLTRIERQMMMNVEVVEFVEIKVAVLEHRGSPNLLNESIKTFIDWRKQSGLSPVKTSDTYGVPYNDPNVVSADEFEFDLCGSVLADIPENEQGLITKTIPAGRCARVRHLGSRDDIDTPIYYLYGQWLPETDEELRDFPVFFHYINMFPEVDEHELITDIYLPLK</sequence>
<gene>
    <name evidence="5" type="ORF">MAMP_00714</name>
</gene>
<comment type="caution">
    <text evidence="5">The sequence shown here is derived from an EMBL/GenBank/DDBJ whole genome shotgun (WGS) entry which is preliminary data.</text>
</comment>
<dbReference type="eggNOG" id="COG3449">
    <property type="taxonomic scope" value="Bacteria"/>
</dbReference>
<dbReference type="OrthoDB" id="282744at2"/>
<organism evidence="5 6">
    <name type="scientific">Methylophaga aminisulfidivorans MP</name>
    <dbReference type="NCBI Taxonomy" id="1026882"/>
    <lineage>
        <taxon>Bacteria</taxon>
        <taxon>Pseudomonadati</taxon>
        <taxon>Pseudomonadota</taxon>
        <taxon>Gammaproteobacteria</taxon>
        <taxon>Thiotrichales</taxon>
        <taxon>Piscirickettsiaceae</taxon>
        <taxon>Methylophaga</taxon>
    </lineage>
</organism>
<reference evidence="5 6" key="1">
    <citation type="journal article" date="2011" name="J. Bacteriol.">
        <title>Draft genome sequence of Methylophaga aminisulfidivorans MP T.</title>
        <authorList>
            <person name="Han G.H."/>
            <person name="Kim W."/>
            <person name="Chun J."/>
            <person name="Kim S.W."/>
        </authorList>
    </citation>
    <scope>NUCLEOTIDE SEQUENCE [LARGE SCALE GENOMIC DNA]</scope>
    <source>
        <strain evidence="6">MP(T)</strain>
    </source>
</reference>
<dbReference type="SMART" id="SM00342">
    <property type="entry name" value="HTH_ARAC"/>
    <property type="match status" value="1"/>
</dbReference>
<dbReference type="InterPro" id="IPR011256">
    <property type="entry name" value="Reg_factor_effector_dom_sf"/>
</dbReference>
<evidence type="ECO:0000259" key="4">
    <source>
        <dbReference type="PROSITE" id="PS01124"/>
    </source>
</evidence>
<dbReference type="Proteomes" id="UP000003544">
    <property type="component" value="Unassembled WGS sequence"/>
</dbReference>
<dbReference type="PANTHER" id="PTHR40055">
    <property type="entry name" value="TRANSCRIPTIONAL REGULATOR YGIV-RELATED"/>
    <property type="match status" value="1"/>
</dbReference>
<dbReference type="Gene3D" id="3.20.80.10">
    <property type="entry name" value="Regulatory factor, effector binding domain"/>
    <property type="match status" value="1"/>
</dbReference>
<dbReference type="PRINTS" id="PR00032">
    <property type="entry name" value="HTHARAC"/>
</dbReference>
<dbReference type="InterPro" id="IPR009057">
    <property type="entry name" value="Homeodomain-like_sf"/>
</dbReference>
<dbReference type="PROSITE" id="PS00041">
    <property type="entry name" value="HTH_ARAC_FAMILY_1"/>
    <property type="match status" value="1"/>
</dbReference>
<dbReference type="GO" id="GO:0003700">
    <property type="term" value="F:DNA-binding transcription factor activity"/>
    <property type="evidence" value="ECO:0007669"/>
    <property type="project" value="InterPro"/>
</dbReference>
<dbReference type="Pfam" id="PF06445">
    <property type="entry name" value="GyrI-like"/>
    <property type="match status" value="1"/>
</dbReference>
<evidence type="ECO:0000256" key="2">
    <source>
        <dbReference type="ARBA" id="ARBA00023125"/>
    </source>
</evidence>
<dbReference type="EMBL" id="AFIG01000001">
    <property type="protein sequence ID" value="EGL54269.1"/>
    <property type="molecule type" value="Genomic_DNA"/>
</dbReference>
<accession>F5SYU8</accession>
<dbReference type="eggNOG" id="COG2207">
    <property type="taxonomic scope" value="Bacteria"/>
</dbReference>
<dbReference type="SUPFAM" id="SSF55136">
    <property type="entry name" value="Probable bacterial effector-binding domain"/>
    <property type="match status" value="1"/>
</dbReference>
<feature type="domain" description="HTH araC/xylS-type" evidence="4">
    <location>
        <begin position="9"/>
        <end position="108"/>
    </location>
</feature>
<dbReference type="PROSITE" id="PS01124">
    <property type="entry name" value="HTH_ARAC_FAMILY_2"/>
    <property type="match status" value="1"/>
</dbReference>
<keyword evidence="1" id="KW-0805">Transcription regulation</keyword>
<dbReference type="Pfam" id="PF12833">
    <property type="entry name" value="HTH_18"/>
    <property type="match status" value="1"/>
</dbReference>
<protein>
    <submittedName>
        <fullName evidence="5">Putative bacterial regulatory helix-turn-helix protein, araC family protein</fullName>
    </submittedName>
</protein>
<dbReference type="RefSeq" id="WP_007144155.1">
    <property type="nucleotide sequence ID" value="NZ_AFIG01000001.1"/>
</dbReference>
<name>F5SYU8_9GAMM</name>
<proteinExistence type="predicted"/>
<evidence type="ECO:0000313" key="6">
    <source>
        <dbReference type="Proteomes" id="UP000003544"/>
    </source>
</evidence>
<dbReference type="STRING" id="1026882.MAMP_00714"/>